<reference evidence="2 3" key="1">
    <citation type="journal article" date="2016" name="Nat. Commun.">
        <title>Thousands of microbial genomes shed light on interconnected biogeochemical processes in an aquifer system.</title>
        <authorList>
            <person name="Anantharaman K."/>
            <person name="Brown C.T."/>
            <person name="Hug L.A."/>
            <person name="Sharon I."/>
            <person name="Castelle C.J."/>
            <person name="Probst A.J."/>
            <person name="Thomas B.C."/>
            <person name="Singh A."/>
            <person name="Wilkins M.J."/>
            <person name="Karaoz U."/>
            <person name="Brodie E.L."/>
            <person name="Williams K.H."/>
            <person name="Hubbard S.S."/>
            <person name="Banfield J.F."/>
        </authorList>
    </citation>
    <scope>NUCLEOTIDE SEQUENCE [LARGE SCALE GENOMIC DNA]</scope>
</reference>
<comment type="caution">
    <text evidence="2">The sequence shown here is derived from an EMBL/GenBank/DDBJ whole genome shotgun (WGS) entry which is preliminary data.</text>
</comment>
<dbReference type="STRING" id="1817832.A3J48_03935"/>
<feature type="signal peptide" evidence="1">
    <location>
        <begin position="1"/>
        <end position="23"/>
    </location>
</feature>
<organism evidence="2 3">
    <name type="scientific">Candidatus Doudnabacteria bacterium RIFCSPHIGHO2_02_FULL_46_11</name>
    <dbReference type="NCBI Taxonomy" id="1817832"/>
    <lineage>
        <taxon>Bacteria</taxon>
        <taxon>Candidatus Doudnaibacteriota</taxon>
    </lineage>
</organism>
<accession>A0A1F5P854</accession>
<sequence length="634" mass="69391">MFIKKILSSIIIAAFFLPTISFAQEAINPSFDPGFLISDAAFADTGTFGSSTGVQQFLESRGSVLANTDPVFLTKLREPADVALKTALEDIRPNLGRLRTAAELIYDAALGAGLNPQVLIVTLQKEQSLITKNFTTDADLQRALDRALGYGCPDSQPCQASFLSFYGQFFGTLDVAGDRWLGAAKSLSKSFSHEVNGTRVGRGPLIDAQNQAFGSGPFVRASRINDTVIFQNTLGGFAGVQAIQTITLKNFATTALYRYTPHVFNGNYNFWRFYNEWFRYPNGTVIKLSSDSTLWVIDNGLRRTFSTFVAQQRGINISNPIVVSPTEFASYIEGSRYLPKDGTIIKSDAETVYYLIEEGKRRKITDFTAKQRGLNIAAAVTLPQAEVQSYDLGSILLPLENTLIKASDNPTVFMILGGVKRPITYAVFIQRKLNFADVALLPPAEVSEIPNGPLLPPSDGTIVRGSGPAVYLVENGTKRIFSYNVFVQRQYSFASVVVLSDEEMNALTVGLPVAPQDNTLVKLVDHPAIYMVSGGAKAHVTAAVFNLRKLYLQPIMILSSHELDSLPQAVYSFPPANGTLLRASDSQTVYLVENGQLRPISYEAFVARKFKFSNVVVLDPADVAVFEKGEVIVK</sequence>
<proteinExistence type="predicted"/>
<protein>
    <submittedName>
        <fullName evidence="2">Uncharacterized protein</fullName>
    </submittedName>
</protein>
<name>A0A1F5P854_9BACT</name>
<dbReference type="EMBL" id="MFES01000013">
    <property type="protein sequence ID" value="OGE86083.1"/>
    <property type="molecule type" value="Genomic_DNA"/>
</dbReference>
<evidence type="ECO:0000313" key="3">
    <source>
        <dbReference type="Proteomes" id="UP000176786"/>
    </source>
</evidence>
<gene>
    <name evidence="2" type="ORF">A3J48_03935</name>
</gene>
<feature type="chain" id="PRO_5009520365" evidence="1">
    <location>
        <begin position="24"/>
        <end position="634"/>
    </location>
</feature>
<dbReference type="AlphaFoldDB" id="A0A1F5P854"/>
<dbReference type="Proteomes" id="UP000176786">
    <property type="component" value="Unassembled WGS sequence"/>
</dbReference>
<keyword evidence="1" id="KW-0732">Signal</keyword>
<evidence type="ECO:0000256" key="1">
    <source>
        <dbReference type="SAM" id="SignalP"/>
    </source>
</evidence>
<evidence type="ECO:0000313" key="2">
    <source>
        <dbReference type="EMBL" id="OGE86083.1"/>
    </source>
</evidence>